<name>A0A841SWE6_9BACL</name>
<evidence type="ECO:0000313" key="4">
    <source>
        <dbReference type="Proteomes" id="UP000535838"/>
    </source>
</evidence>
<dbReference type="AlphaFoldDB" id="A0A841SWE6"/>
<gene>
    <name evidence="3" type="ORF">H7B67_02855</name>
</gene>
<dbReference type="Pfam" id="PF09935">
    <property type="entry name" value="DUF2167"/>
    <property type="match status" value="1"/>
</dbReference>
<feature type="compositionally biased region" description="Basic and acidic residues" evidence="1">
    <location>
        <begin position="159"/>
        <end position="169"/>
    </location>
</feature>
<dbReference type="RefSeq" id="WP_185118289.1">
    <property type="nucleotide sequence ID" value="NZ_JACJVQ010000003.1"/>
</dbReference>
<reference evidence="3 4" key="1">
    <citation type="submission" date="2020-08" db="EMBL/GenBank/DDBJ databases">
        <title>Cohnella phylogeny.</title>
        <authorList>
            <person name="Dunlap C."/>
        </authorList>
    </citation>
    <scope>NUCLEOTIDE SEQUENCE [LARGE SCALE GENOMIC DNA]</scope>
    <source>
        <strain evidence="3 4">DSM 25241</strain>
    </source>
</reference>
<accession>A0A841SWE6</accession>
<comment type="caution">
    <text evidence="3">The sequence shown here is derived from an EMBL/GenBank/DDBJ whole genome shotgun (WGS) entry which is preliminary data.</text>
</comment>
<keyword evidence="4" id="KW-1185">Reference proteome</keyword>
<protein>
    <submittedName>
        <fullName evidence="3">DUF2167 domain-containing protein</fullName>
    </submittedName>
</protein>
<proteinExistence type="predicted"/>
<feature type="transmembrane region" description="Helical" evidence="2">
    <location>
        <begin position="113"/>
        <end position="135"/>
    </location>
</feature>
<evidence type="ECO:0000256" key="1">
    <source>
        <dbReference type="SAM" id="MobiDB-lite"/>
    </source>
</evidence>
<keyword evidence="2" id="KW-0812">Transmembrane</keyword>
<keyword evidence="2" id="KW-0472">Membrane</keyword>
<feature type="region of interest" description="Disordered" evidence="1">
    <location>
        <begin position="145"/>
        <end position="169"/>
    </location>
</feature>
<dbReference type="InterPro" id="IPR018682">
    <property type="entry name" value="DUF2167_membr"/>
</dbReference>
<feature type="compositionally biased region" description="Low complexity" evidence="1">
    <location>
        <begin position="145"/>
        <end position="155"/>
    </location>
</feature>
<evidence type="ECO:0000313" key="3">
    <source>
        <dbReference type="EMBL" id="MBB6633051.1"/>
    </source>
</evidence>
<organism evidence="3 4">
    <name type="scientific">Cohnella thailandensis</name>
    <dbReference type="NCBI Taxonomy" id="557557"/>
    <lineage>
        <taxon>Bacteria</taxon>
        <taxon>Bacillati</taxon>
        <taxon>Bacillota</taxon>
        <taxon>Bacilli</taxon>
        <taxon>Bacillales</taxon>
        <taxon>Paenibacillaceae</taxon>
        <taxon>Cohnella</taxon>
    </lineage>
</organism>
<sequence length="169" mass="18103">MDGWETAPHYDEGLHSLTWSLIAHDIYQNQIINYNIRLLTREGYISAILVCDPDRLASSRARMESDVLGGLAIKEGSRYEDFDASTDKKSNMGLAALVVGGAGLAVAKKAGLLAVILIALKKFGIVIVAAAAGLWRWLRGKSKAKANANANSNASTTPRDQESTASKDG</sequence>
<keyword evidence="2" id="KW-1133">Transmembrane helix</keyword>
<evidence type="ECO:0000256" key="2">
    <source>
        <dbReference type="SAM" id="Phobius"/>
    </source>
</evidence>
<dbReference type="EMBL" id="JACJVQ010000003">
    <property type="protein sequence ID" value="MBB6633051.1"/>
    <property type="molecule type" value="Genomic_DNA"/>
</dbReference>
<dbReference type="Proteomes" id="UP000535838">
    <property type="component" value="Unassembled WGS sequence"/>
</dbReference>